<keyword evidence="13" id="KW-1185">Reference proteome</keyword>
<keyword evidence="6" id="KW-0949">S-adenosyl-L-methionine</keyword>
<keyword evidence="8" id="KW-0496">Mitochondrion</keyword>
<evidence type="ECO:0000256" key="5">
    <source>
        <dbReference type="ARBA" id="ARBA00022679"/>
    </source>
</evidence>
<dbReference type="OrthoDB" id="270651at2759"/>
<dbReference type="Pfam" id="PF08032">
    <property type="entry name" value="SpoU_sub_bind"/>
    <property type="match status" value="1"/>
</dbReference>
<comment type="subcellular location">
    <subcellularLocation>
        <location evidence="1">Mitochondrion</location>
    </subcellularLocation>
</comment>
<dbReference type="Pfam" id="PF00588">
    <property type="entry name" value="SpoU_methylase"/>
    <property type="match status" value="1"/>
</dbReference>
<protein>
    <recommendedName>
        <fullName evidence="9">rRNA methyltransferase 1, mitochondrial</fullName>
    </recommendedName>
</protein>
<evidence type="ECO:0000256" key="3">
    <source>
        <dbReference type="ARBA" id="ARBA00022552"/>
    </source>
</evidence>
<feature type="domain" description="RNA 2-O ribose methyltransferase substrate binding" evidence="11">
    <location>
        <begin position="106"/>
        <end position="184"/>
    </location>
</feature>
<name>A0A672H9B0_SALFA</name>
<evidence type="ECO:0000256" key="10">
    <source>
        <dbReference type="SAM" id="MobiDB-lite"/>
    </source>
</evidence>
<dbReference type="Gene3D" id="3.30.1330.30">
    <property type="match status" value="1"/>
</dbReference>
<evidence type="ECO:0000313" key="12">
    <source>
        <dbReference type="Ensembl" id="ENSSFAP00005025711.1"/>
    </source>
</evidence>
<dbReference type="OMA" id="QVPPYEY"/>
<keyword evidence="4" id="KW-0489">Methyltransferase</keyword>
<dbReference type="InterPro" id="IPR029026">
    <property type="entry name" value="tRNA_m1G_MTases_N"/>
</dbReference>
<organism evidence="12 13">
    <name type="scientific">Salarias fasciatus</name>
    <name type="common">Jewelled blenny</name>
    <name type="synonym">Blennius fasciatus</name>
    <dbReference type="NCBI Taxonomy" id="181472"/>
    <lineage>
        <taxon>Eukaryota</taxon>
        <taxon>Metazoa</taxon>
        <taxon>Chordata</taxon>
        <taxon>Craniata</taxon>
        <taxon>Vertebrata</taxon>
        <taxon>Euteleostomi</taxon>
        <taxon>Actinopterygii</taxon>
        <taxon>Neopterygii</taxon>
        <taxon>Teleostei</taxon>
        <taxon>Neoteleostei</taxon>
        <taxon>Acanthomorphata</taxon>
        <taxon>Ovalentaria</taxon>
        <taxon>Blenniimorphae</taxon>
        <taxon>Blenniiformes</taxon>
        <taxon>Blennioidei</taxon>
        <taxon>Blenniidae</taxon>
        <taxon>Salariinae</taxon>
        <taxon>Salarias</taxon>
    </lineage>
</organism>
<reference evidence="12" key="3">
    <citation type="submission" date="2025-09" db="UniProtKB">
        <authorList>
            <consortium name="Ensembl"/>
        </authorList>
    </citation>
    <scope>IDENTIFICATION</scope>
</reference>
<gene>
    <name evidence="12" type="primary">mrm1</name>
</gene>
<dbReference type="InterPro" id="IPR029028">
    <property type="entry name" value="Alpha/beta_knot_MTases"/>
</dbReference>
<keyword evidence="5" id="KW-0808">Transferase</keyword>
<proteinExistence type="inferred from homology"/>
<dbReference type="InterPro" id="IPR047182">
    <property type="entry name" value="MRM1"/>
</dbReference>
<keyword evidence="3" id="KW-0698">rRNA processing</keyword>
<dbReference type="CDD" id="cd18105">
    <property type="entry name" value="SpoU-like_MRM1"/>
    <property type="match status" value="1"/>
</dbReference>
<dbReference type="GeneID" id="115393392"/>
<evidence type="ECO:0000256" key="9">
    <source>
        <dbReference type="ARBA" id="ARBA00034881"/>
    </source>
</evidence>
<accession>A0A672H9B0</accession>
<dbReference type="SMART" id="SM00967">
    <property type="entry name" value="SpoU_sub_bind"/>
    <property type="match status" value="1"/>
</dbReference>
<dbReference type="AlphaFoldDB" id="A0A672H9B0"/>
<evidence type="ECO:0000256" key="6">
    <source>
        <dbReference type="ARBA" id="ARBA00022691"/>
    </source>
</evidence>
<dbReference type="InterPro" id="IPR001537">
    <property type="entry name" value="SpoU_MeTrfase"/>
</dbReference>
<dbReference type="InterPro" id="IPR047261">
    <property type="entry name" value="MRM1_MeTrfase_dom"/>
</dbReference>
<dbReference type="InterPro" id="IPR013123">
    <property type="entry name" value="SpoU_subst-bd"/>
</dbReference>
<dbReference type="InterPro" id="IPR029064">
    <property type="entry name" value="Ribosomal_eL30-like_sf"/>
</dbReference>
<reference evidence="12" key="2">
    <citation type="submission" date="2025-08" db="UniProtKB">
        <authorList>
            <consortium name="Ensembl"/>
        </authorList>
    </citation>
    <scope>IDENTIFICATION</scope>
</reference>
<dbReference type="GO" id="GO:0003723">
    <property type="term" value="F:RNA binding"/>
    <property type="evidence" value="ECO:0007669"/>
    <property type="project" value="InterPro"/>
</dbReference>
<feature type="compositionally biased region" description="Low complexity" evidence="10">
    <location>
        <begin position="87"/>
        <end position="97"/>
    </location>
</feature>
<reference evidence="12" key="1">
    <citation type="submission" date="2019-06" db="EMBL/GenBank/DDBJ databases">
        <authorList>
            <consortium name="Wellcome Sanger Institute Data Sharing"/>
        </authorList>
    </citation>
    <scope>NUCLEOTIDE SEQUENCE [LARGE SCALE GENOMIC DNA]</scope>
</reference>
<dbReference type="FunCoup" id="A0A672H9B0">
    <property type="interactions" value="50"/>
</dbReference>
<evidence type="ECO:0000313" key="13">
    <source>
        <dbReference type="Proteomes" id="UP000472267"/>
    </source>
</evidence>
<dbReference type="CTD" id="79922"/>
<keyword evidence="7" id="KW-0809">Transit peptide</keyword>
<dbReference type="GO" id="GO:0005739">
    <property type="term" value="C:mitochondrion"/>
    <property type="evidence" value="ECO:0007669"/>
    <property type="project" value="UniProtKB-SubCell"/>
</dbReference>
<comment type="similarity">
    <text evidence="2">Belongs to the class IV-like SAM-binding methyltransferase superfamily. RNA methyltransferase TrmH family.</text>
</comment>
<dbReference type="InParanoid" id="A0A672H9B0"/>
<dbReference type="Proteomes" id="UP000472267">
    <property type="component" value="Chromosome 8"/>
</dbReference>
<evidence type="ECO:0000259" key="11">
    <source>
        <dbReference type="SMART" id="SM00967"/>
    </source>
</evidence>
<dbReference type="Ensembl" id="ENSSFAT00005026730.1">
    <property type="protein sequence ID" value="ENSSFAP00005025711.1"/>
    <property type="gene ID" value="ENSSFAG00005013218.1"/>
</dbReference>
<dbReference type="Gene3D" id="3.40.1280.10">
    <property type="match status" value="1"/>
</dbReference>
<evidence type="ECO:0000256" key="2">
    <source>
        <dbReference type="ARBA" id="ARBA00007228"/>
    </source>
</evidence>
<dbReference type="SUPFAM" id="SSF55315">
    <property type="entry name" value="L30e-like"/>
    <property type="match status" value="1"/>
</dbReference>
<dbReference type="SUPFAM" id="SSF75217">
    <property type="entry name" value="alpha/beta knot"/>
    <property type="match status" value="1"/>
</dbReference>
<evidence type="ECO:0000256" key="7">
    <source>
        <dbReference type="ARBA" id="ARBA00022946"/>
    </source>
</evidence>
<dbReference type="PANTHER" id="PTHR46103">
    <property type="entry name" value="RRNA METHYLTRANSFERASE 1, MITOCHONDRIAL"/>
    <property type="match status" value="1"/>
</dbReference>
<dbReference type="RefSeq" id="XP_029954238.1">
    <property type="nucleotide sequence ID" value="XM_030098378.1"/>
</dbReference>
<sequence length="365" mass="39073">MWLLGVAQHRFLLAVRRRAVLKPAGYHASAPLLIPEDGGPRRRSGARLKPGGRQEDPERSGGQSGAWRAGSSSRVSPELRRLSLEDAPAARSQRAAPSPGPERLEVVFGVAPCLLALSQGRRKARTLYVKDGEASRRPSVVRVCEEARGRGVPVQRVDRRELDRLSSGGVHQGVCLQASPLGFLTEDPAAAERQATPPLWLVLDRIQDPMNLGAILRSAYFLGVDRVASSVRSSCPPSPVVSKASSGVLEVFGVYGYQDLGELLRSKAARGWQVVGTVGPDGERTGIPVRRCRDFRMTKPTLLLLGGEGAGLSPELLASCHTLLTVPAGRDLIPGVDSLNVSVATGILLHSLLESRRSGGRPADR</sequence>
<feature type="region of interest" description="Disordered" evidence="10">
    <location>
        <begin position="30"/>
        <end position="101"/>
    </location>
</feature>
<dbReference type="PANTHER" id="PTHR46103:SF1">
    <property type="entry name" value="RRNA METHYLTRANSFERASE 1, MITOCHONDRIAL"/>
    <property type="match status" value="1"/>
</dbReference>
<evidence type="ECO:0000256" key="8">
    <source>
        <dbReference type="ARBA" id="ARBA00023128"/>
    </source>
</evidence>
<evidence type="ECO:0000256" key="1">
    <source>
        <dbReference type="ARBA" id="ARBA00004173"/>
    </source>
</evidence>
<dbReference type="GO" id="GO:0016435">
    <property type="term" value="F:rRNA (guanine) methyltransferase activity"/>
    <property type="evidence" value="ECO:0007669"/>
    <property type="project" value="TreeGrafter"/>
</dbReference>
<evidence type="ECO:0000256" key="4">
    <source>
        <dbReference type="ARBA" id="ARBA00022603"/>
    </source>
</evidence>